<dbReference type="PROSITE" id="PS01124">
    <property type="entry name" value="HTH_ARAC_FAMILY_2"/>
    <property type="match status" value="1"/>
</dbReference>
<evidence type="ECO:0000313" key="12">
    <source>
        <dbReference type="Proteomes" id="UP000032534"/>
    </source>
</evidence>
<dbReference type="InterPro" id="IPR018060">
    <property type="entry name" value="HTH_AraC"/>
</dbReference>
<dbReference type="PROSITE" id="PS00041">
    <property type="entry name" value="HTH_ARAC_FAMILY_1"/>
    <property type="match status" value="1"/>
</dbReference>
<organism evidence="11 12">
    <name type="scientific">Paenibacillus terrae</name>
    <dbReference type="NCBI Taxonomy" id="159743"/>
    <lineage>
        <taxon>Bacteria</taxon>
        <taxon>Bacillati</taxon>
        <taxon>Bacillota</taxon>
        <taxon>Bacilli</taxon>
        <taxon>Bacillales</taxon>
        <taxon>Paenibacillaceae</taxon>
        <taxon>Paenibacillus</taxon>
    </lineage>
</organism>
<dbReference type="Gene3D" id="1.10.10.60">
    <property type="entry name" value="Homeodomain-like"/>
    <property type="match status" value="2"/>
</dbReference>
<keyword evidence="3 8" id="KW-0597">Phosphoprotein</keyword>
<dbReference type="InterPro" id="IPR011006">
    <property type="entry name" value="CheY-like_superfamily"/>
</dbReference>
<dbReference type="EMBL" id="JTHP01000001">
    <property type="protein sequence ID" value="KJD47475.1"/>
    <property type="molecule type" value="Genomic_DNA"/>
</dbReference>
<evidence type="ECO:0000256" key="6">
    <source>
        <dbReference type="ARBA" id="ARBA00023125"/>
    </source>
</evidence>
<sequence>MKLHRAIVVDDEIFTRKGLLQLMDWEACGFEVVGEADNGEDALELIGSVHPDLVITDIRMPVLDGLELIRCVLGRGTDHPAFIILSGYSDFAYAQQALRYGVHDFMLKPIDEKDFSATLRRLNKRLHHEQQNAQLYQSRRTGELLETLTMNGEDDVVVTAWEQQLRLGEAAHMYYVLVELNDQHPWRPDGNAVPLSLFQFRELVEQALYRLIDGKYPLYVHEHRNRIGIIVPDCFLKCFESRADAFVKALQRELEELELLKNQMGNRVFIYVGSPVQRLQDIHRSYERAKEAALHKYIHDHSGIVLYQEEGMPTLHYRTIHQDVLDCLTEQVEEIRLEELYSTVDHLFCSFREQHYAPEAVKMNLHQCVISIVRVIQNMQGDERSLQTLEPMMGWQDMNLSLGELQRLFTAFAEESSRMIGVLRKERQQGGIQHIRTYIEQHAAENINLKSIAARFYMNPVYLGQLFRKTYGVYFNEFLLQLRVQEAKRLLRQTDLRIYEVAERVGFGSPDYFVTQFEKMVQATPSEYRNSLNTRVEPQRGSE</sequence>
<dbReference type="OrthoDB" id="342399at2"/>
<comment type="subcellular location">
    <subcellularLocation>
        <location evidence="1">Cytoplasm</location>
    </subcellularLocation>
</comment>
<evidence type="ECO:0000259" key="10">
    <source>
        <dbReference type="PROSITE" id="PS50110"/>
    </source>
</evidence>
<dbReference type="Pfam" id="PF17853">
    <property type="entry name" value="GGDEF_2"/>
    <property type="match status" value="1"/>
</dbReference>
<keyword evidence="4" id="KW-0902">Two-component regulatory system</keyword>
<dbReference type="Gene3D" id="3.40.50.2300">
    <property type="match status" value="1"/>
</dbReference>
<dbReference type="GO" id="GO:0000160">
    <property type="term" value="P:phosphorelay signal transduction system"/>
    <property type="evidence" value="ECO:0007669"/>
    <property type="project" value="UniProtKB-KW"/>
</dbReference>
<dbReference type="Pfam" id="PF12833">
    <property type="entry name" value="HTH_18"/>
    <property type="match status" value="1"/>
</dbReference>
<evidence type="ECO:0000256" key="5">
    <source>
        <dbReference type="ARBA" id="ARBA00023015"/>
    </source>
</evidence>
<dbReference type="InterPro" id="IPR001789">
    <property type="entry name" value="Sig_transdc_resp-reg_receiver"/>
</dbReference>
<evidence type="ECO:0000313" key="11">
    <source>
        <dbReference type="EMBL" id="KJD47475.1"/>
    </source>
</evidence>
<feature type="domain" description="HTH araC/xylS-type" evidence="9">
    <location>
        <begin position="433"/>
        <end position="531"/>
    </location>
</feature>
<dbReference type="PANTHER" id="PTHR42713">
    <property type="entry name" value="HISTIDINE KINASE-RELATED"/>
    <property type="match status" value="1"/>
</dbReference>
<dbReference type="PANTHER" id="PTHR42713:SF3">
    <property type="entry name" value="TRANSCRIPTIONAL REGULATORY PROTEIN HPTR"/>
    <property type="match status" value="1"/>
</dbReference>
<keyword evidence="12" id="KW-1185">Reference proteome</keyword>
<dbReference type="SMART" id="SM00448">
    <property type="entry name" value="REC"/>
    <property type="match status" value="1"/>
</dbReference>
<protein>
    <submittedName>
        <fullName evidence="11">Chemotaxis protein CheY</fullName>
    </submittedName>
</protein>
<evidence type="ECO:0000256" key="7">
    <source>
        <dbReference type="ARBA" id="ARBA00023163"/>
    </source>
</evidence>
<dbReference type="CDD" id="cd17536">
    <property type="entry name" value="REC_YesN-like"/>
    <property type="match status" value="1"/>
</dbReference>
<dbReference type="PROSITE" id="PS50110">
    <property type="entry name" value="RESPONSE_REGULATORY"/>
    <property type="match status" value="1"/>
</dbReference>
<dbReference type="PATRIC" id="fig|159743.3.peg.122"/>
<dbReference type="GO" id="GO:0003700">
    <property type="term" value="F:DNA-binding transcription factor activity"/>
    <property type="evidence" value="ECO:0007669"/>
    <property type="project" value="InterPro"/>
</dbReference>
<comment type="caution">
    <text evidence="11">The sequence shown here is derived from an EMBL/GenBank/DDBJ whole genome shotgun (WGS) entry which is preliminary data.</text>
</comment>
<dbReference type="GO" id="GO:0005737">
    <property type="term" value="C:cytoplasm"/>
    <property type="evidence" value="ECO:0007669"/>
    <property type="project" value="UniProtKB-SubCell"/>
</dbReference>
<dbReference type="SUPFAM" id="SSF46689">
    <property type="entry name" value="Homeodomain-like"/>
    <property type="match status" value="2"/>
</dbReference>
<evidence type="ECO:0000256" key="1">
    <source>
        <dbReference type="ARBA" id="ARBA00004496"/>
    </source>
</evidence>
<dbReference type="SMART" id="SM00342">
    <property type="entry name" value="HTH_ARAC"/>
    <property type="match status" value="1"/>
</dbReference>
<keyword evidence="2" id="KW-0963">Cytoplasm</keyword>
<dbReference type="GO" id="GO:0043565">
    <property type="term" value="F:sequence-specific DNA binding"/>
    <property type="evidence" value="ECO:0007669"/>
    <property type="project" value="InterPro"/>
</dbReference>
<evidence type="ECO:0000256" key="2">
    <source>
        <dbReference type="ARBA" id="ARBA00022490"/>
    </source>
</evidence>
<evidence type="ECO:0000256" key="8">
    <source>
        <dbReference type="PROSITE-ProRule" id="PRU00169"/>
    </source>
</evidence>
<dbReference type="Pfam" id="PF00072">
    <property type="entry name" value="Response_reg"/>
    <property type="match status" value="1"/>
</dbReference>
<dbReference type="RefSeq" id="WP_044644267.1">
    <property type="nucleotide sequence ID" value="NZ_JTHP01000001.1"/>
</dbReference>
<dbReference type="InterPro" id="IPR041522">
    <property type="entry name" value="CdaR_GGDEF"/>
</dbReference>
<dbReference type="SUPFAM" id="SSF52172">
    <property type="entry name" value="CheY-like"/>
    <property type="match status" value="1"/>
</dbReference>
<keyword evidence="6" id="KW-0238">DNA-binding</keyword>
<keyword evidence="7" id="KW-0804">Transcription</keyword>
<dbReference type="InterPro" id="IPR020449">
    <property type="entry name" value="Tscrpt_reg_AraC-type_HTH"/>
</dbReference>
<dbReference type="InterPro" id="IPR051552">
    <property type="entry name" value="HptR"/>
</dbReference>
<dbReference type="PRINTS" id="PR00032">
    <property type="entry name" value="HTHARAC"/>
</dbReference>
<feature type="domain" description="Response regulatory" evidence="10">
    <location>
        <begin position="5"/>
        <end position="123"/>
    </location>
</feature>
<accession>A0A0D7X7S0</accession>
<evidence type="ECO:0000256" key="3">
    <source>
        <dbReference type="ARBA" id="ARBA00022553"/>
    </source>
</evidence>
<proteinExistence type="predicted"/>
<gene>
    <name evidence="11" type="ORF">QD47_00535</name>
</gene>
<dbReference type="InterPro" id="IPR009057">
    <property type="entry name" value="Homeodomain-like_sf"/>
</dbReference>
<dbReference type="AlphaFoldDB" id="A0A0D7X7S0"/>
<keyword evidence="5" id="KW-0805">Transcription regulation</keyword>
<feature type="modified residue" description="4-aspartylphosphate" evidence="8">
    <location>
        <position position="57"/>
    </location>
</feature>
<dbReference type="InterPro" id="IPR018062">
    <property type="entry name" value="HTH_AraC-typ_CS"/>
</dbReference>
<dbReference type="Proteomes" id="UP000032534">
    <property type="component" value="Unassembled WGS sequence"/>
</dbReference>
<evidence type="ECO:0000259" key="9">
    <source>
        <dbReference type="PROSITE" id="PS01124"/>
    </source>
</evidence>
<reference evidence="11 12" key="1">
    <citation type="submission" date="2014-11" db="EMBL/GenBank/DDBJ databases">
        <title>Draft Genome Sequences of Paenibacillus polymyxa NRRL B-30509 and Paenibacillus terrae NRRL B-30644, Strains from a Poultry Environment that Produce Tridecaptin A and Paenicidins.</title>
        <authorList>
            <person name="van Belkum M.J."/>
            <person name="Lohans C.T."/>
            <person name="Vederas J.C."/>
        </authorList>
    </citation>
    <scope>NUCLEOTIDE SEQUENCE [LARGE SCALE GENOMIC DNA]</scope>
    <source>
        <strain evidence="11 12">NRRL B-30644</strain>
    </source>
</reference>
<name>A0A0D7X7S0_9BACL</name>
<evidence type="ECO:0000256" key="4">
    <source>
        <dbReference type="ARBA" id="ARBA00023012"/>
    </source>
</evidence>